<proteinExistence type="predicted"/>
<keyword evidence="2" id="KW-1185">Reference proteome</keyword>
<organism evidence="1 2">
    <name type="scientific">Tuber melanosporum (strain Mel28)</name>
    <name type="common">Perigord black truffle</name>
    <dbReference type="NCBI Taxonomy" id="656061"/>
    <lineage>
        <taxon>Eukaryota</taxon>
        <taxon>Fungi</taxon>
        <taxon>Dikarya</taxon>
        <taxon>Ascomycota</taxon>
        <taxon>Pezizomycotina</taxon>
        <taxon>Pezizomycetes</taxon>
        <taxon>Pezizales</taxon>
        <taxon>Tuberaceae</taxon>
        <taxon>Tuber</taxon>
    </lineage>
</organism>
<protein>
    <submittedName>
        <fullName evidence="1">(Perigord truffle) hypothetical protein</fullName>
    </submittedName>
</protein>
<accession>D5G6V3</accession>
<dbReference type="InParanoid" id="D5G6V3"/>
<evidence type="ECO:0000313" key="1">
    <source>
        <dbReference type="EMBL" id="CAZ80246.1"/>
    </source>
</evidence>
<dbReference type="Proteomes" id="UP000006911">
    <property type="component" value="Unassembled WGS sequence"/>
</dbReference>
<sequence>MGDNGFGSTDQN</sequence>
<reference evidence="1 2" key="1">
    <citation type="journal article" date="2010" name="Nature">
        <title>Perigord black truffle genome uncovers evolutionary origins and mechanisms of symbiosis.</title>
        <authorList>
            <person name="Martin F."/>
            <person name="Kohler A."/>
            <person name="Murat C."/>
            <person name="Balestrini R."/>
            <person name="Coutinho P.M."/>
            <person name="Jaillon O."/>
            <person name="Montanini B."/>
            <person name="Morin E."/>
            <person name="Noel B."/>
            <person name="Percudani R."/>
            <person name="Porcel B."/>
            <person name="Rubini A."/>
            <person name="Amicucci A."/>
            <person name="Amselem J."/>
            <person name="Anthouard V."/>
            <person name="Arcioni S."/>
            <person name="Artiguenave F."/>
            <person name="Aury J.M."/>
            <person name="Ballario P."/>
            <person name="Bolchi A."/>
            <person name="Brenna A."/>
            <person name="Brun A."/>
            <person name="Buee M."/>
            <person name="Cantarel B."/>
            <person name="Chevalier G."/>
            <person name="Couloux A."/>
            <person name="Da Silva C."/>
            <person name="Denoeud F."/>
            <person name="Duplessis S."/>
            <person name="Ghignone S."/>
            <person name="Hilselberger B."/>
            <person name="Iotti M."/>
            <person name="Marcais B."/>
            <person name="Mello A."/>
            <person name="Miranda M."/>
            <person name="Pacioni G."/>
            <person name="Quesneville H."/>
            <person name="Riccioni C."/>
            <person name="Ruotolo R."/>
            <person name="Splivallo R."/>
            <person name="Stocchi V."/>
            <person name="Tisserant E."/>
            <person name="Viscomi A.R."/>
            <person name="Zambonelli A."/>
            <person name="Zampieri E."/>
            <person name="Henrissat B."/>
            <person name="Lebrun M.H."/>
            <person name="Paolocci F."/>
            <person name="Bonfante P."/>
            <person name="Ottonello S."/>
            <person name="Wincker P."/>
        </authorList>
    </citation>
    <scope>NUCLEOTIDE SEQUENCE [LARGE SCALE GENOMIC DNA]</scope>
    <source>
        <strain evidence="1 2">Mel28</strain>
    </source>
</reference>
<name>D5G6V3_TUBMM</name>
<dbReference type="KEGG" id="tml:GSTUM_00002289001"/>
<dbReference type="HOGENOM" id="CLU_3436824_0_0_1"/>
<evidence type="ECO:0000313" key="2">
    <source>
        <dbReference type="Proteomes" id="UP000006911"/>
    </source>
</evidence>
<gene>
    <name evidence="1" type="ORF">GSTUM_00002289001</name>
</gene>
<dbReference type="EMBL" id="FN430016">
    <property type="protein sequence ID" value="CAZ80246.1"/>
    <property type="molecule type" value="Genomic_DNA"/>
</dbReference>